<dbReference type="EMBL" id="CAFBNE010000011">
    <property type="protein sequence ID" value="CAB4935590.1"/>
    <property type="molecule type" value="Genomic_DNA"/>
</dbReference>
<evidence type="ECO:0000256" key="4">
    <source>
        <dbReference type="ARBA" id="ARBA00022833"/>
    </source>
</evidence>
<protein>
    <submittedName>
        <fullName evidence="6">Unannotated protein</fullName>
    </submittedName>
</protein>
<dbReference type="NCBIfam" id="TIGR01430">
    <property type="entry name" value="aden_deam"/>
    <property type="match status" value="1"/>
</dbReference>
<keyword evidence="2" id="KW-0479">Metal-binding</keyword>
<name>A0A6J7IXX3_9ZZZZ</name>
<sequence length="345" mass="37450">MNEPASIEDYVRGLPKAELHVHLQGAASVPTVLELARRYPEAGVPTELQGLRDFYQFTDFAHFIEVYISVNRLVRTADDVRDLVVGLGRDLADSNVRYAEVTVTPDSHLLMGITPDALADALTSGRARVLEAYGIELGWVFDIPGELGVPSGIRTIEWAESHLPEHSVGFGLGGPEEGVPRDMFGDVFRRARDLGLRSVPHAGETTGPQSIRDSIDVLGAVRIGHGIAAASDRALMDDLVARDIVLEVCPTSNICTRAVAEMSDHPFNVLRDAGVRVTLNSDDPGMFDTDLNREYLVANEIFGLDGPALTELARESVRASFASGDVRSRILAEIDDYERSAESSG</sequence>
<dbReference type="PANTHER" id="PTHR43114:SF6">
    <property type="entry name" value="ADENINE DEAMINASE"/>
    <property type="match status" value="1"/>
</dbReference>
<dbReference type="PANTHER" id="PTHR43114">
    <property type="entry name" value="ADENINE DEAMINASE"/>
    <property type="match status" value="1"/>
</dbReference>
<dbReference type="SUPFAM" id="SSF51556">
    <property type="entry name" value="Metallo-dependent hydrolases"/>
    <property type="match status" value="1"/>
</dbReference>
<feature type="domain" description="Adenosine deaminase" evidence="5">
    <location>
        <begin position="15"/>
        <end position="336"/>
    </location>
</feature>
<dbReference type="Gene3D" id="3.20.20.140">
    <property type="entry name" value="Metal-dependent hydrolases"/>
    <property type="match status" value="1"/>
</dbReference>
<evidence type="ECO:0000256" key="2">
    <source>
        <dbReference type="ARBA" id="ARBA00022723"/>
    </source>
</evidence>
<reference evidence="6" key="1">
    <citation type="submission" date="2020-05" db="EMBL/GenBank/DDBJ databases">
        <authorList>
            <person name="Chiriac C."/>
            <person name="Salcher M."/>
            <person name="Ghai R."/>
            <person name="Kavagutti S V."/>
        </authorList>
    </citation>
    <scope>NUCLEOTIDE SEQUENCE</scope>
</reference>
<evidence type="ECO:0000313" key="6">
    <source>
        <dbReference type="EMBL" id="CAB4935590.1"/>
    </source>
</evidence>
<keyword evidence="3" id="KW-0378">Hydrolase</keyword>
<dbReference type="GO" id="GO:0016814">
    <property type="term" value="F:hydrolase activity, acting on carbon-nitrogen (but not peptide) bonds, in cyclic amidines"/>
    <property type="evidence" value="ECO:0007669"/>
    <property type="project" value="UniProtKB-ARBA"/>
</dbReference>
<dbReference type="GO" id="GO:0046872">
    <property type="term" value="F:metal ion binding"/>
    <property type="evidence" value="ECO:0007669"/>
    <property type="project" value="UniProtKB-KW"/>
</dbReference>
<evidence type="ECO:0000259" key="5">
    <source>
        <dbReference type="Pfam" id="PF00962"/>
    </source>
</evidence>
<gene>
    <name evidence="6" type="ORF">UFOPK3772_00544</name>
</gene>
<dbReference type="InterPro" id="IPR006330">
    <property type="entry name" value="Ado/ade_deaminase"/>
</dbReference>
<accession>A0A6J7IXX3</accession>
<dbReference type="Pfam" id="PF00962">
    <property type="entry name" value="A_deaminase"/>
    <property type="match status" value="1"/>
</dbReference>
<proteinExistence type="predicted"/>
<dbReference type="AlphaFoldDB" id="A0A6J7IXX3"/>
<comment type="cofactor">
    <cofactor evidence="1">
        <name>Zn(2+)</name>
        <dbReference type="ChEBI" id="CHEBI:29105"/>
    </cofactor>
</comment>
<organism evidence="6">
    <name type="scientific">freshwater metagenome</name>
    <dbReference type="NCBI Taxonomy" id="449393"/>
    <lineage>
        <taxon>unclassified sequences</taxon>
        <taxon>metagenomes</taxon>
        <taxon>ecological metagenomes</taxon>
    </lineage>
</organism>
<dbReference type="GO" id="GO:0019239">
    <property type="term" value="F:deaminase activity"/>
    <property type="evidence" value="ECO:0007669"/>
    <property type="project" value="InterPro"/>
</dbReference>
<dbReference type="InterPro" id="IPR001365">
    <property type="entry name" value="A_deaminase_dom"/>
</dbReference>
<evidence type="ECO:0000256" key="1">
    <source>
        <dbReference type="ARBA" id="ARBA00001947"/>
    </source>
</evidence>
<keyword evidence="4" id="KW-0862">Zinc</keyword>
<evidence type="ECO:0000256" key="3">
    <source>
        <dbReference type="ARBA" id="ARBA00022801"/>
    </source>
</evidence>
<dbReference type="InterPro" id="IPR032466">
    <property type="entry name" value="Metal_Hydrolase"/>
</dbReference>